<dbReference type="SUPFAM" id="SSF55874">
    <property type="entry name" value="ATPase domain of HSP90 chaperone/DNA topoisomerase II/histidine kinase"/>
    <property type="match status" value="1"/>
</dbReference>
<dbReference type="Pfam" id="PF13581">
    <property type="entry name" value="HATPase_c_2"/>
    <property type="match status" value="1"/>
</dbReference>
<comment type="caution">
    <text evidence="3">The sequence shown here is derived from an EMBL/GenBank/DDBJ whole genome shotgun (WGS) entry which is preliminary data.</text>
</comment>
<dbReference type="InterPro" id="IPR003594">
    <property type="entry name" value="HATPase_dom"/>
</dbReference>
<evidence type="ECO:0000313" key="3">
    <source>
        <dbReference type="EMBL" id="KPL72828.1"/>
    </source>
</evidence>
<keyword evidence="1" id="KW-0808">Transferase</keyword>
<dbReference type="CDD" id="cd16936">
    <property type="entry name" value="HATPase_RsbW-like"/>
    <property type="match status" value="1"/>
</dbReference>
<dbReference type="InterPro" id="IPR050267">
    <property type="entry name" value="Anti-sigma-factor_SerPK"/>
</dbReference>
<dbReference type="Gene3D" id="3.30.565.10">
    <property type="entry name" value="Histidine kinase-like ATPase, C-terminal domain"/>
    <property type="match status" value="1"/>
</dbReference>
<dbReference type="GO" id="GO:0004674">
    <property type="term" value="F:protein serine/threonine kinase activity"/>
    <property type="evidence" value="ECO:0007669"/>
    <property type="project" value="UniProtKB-KW"/>
</dbReference>
<proteinExistence type="predicted"/>
<dbReference type="PANTHER" id="PTHR35526:SF6">
    <property type="entry name" value="SLR1861 PROTEIN"/>
    <property type="match status" value="1"/>
</dbReference>
<protein>
    <recommendedName>
        <fullName evidence="2">Histidine kinase/HSP90-like ATPase domain-containing protein</fullName>
    </recommendedName>
</protein>
<accession>A0A0P6WUL5</accession>
<evidence type="ECO:0000256" key="1">
    <source>
        <dbReference type="ARBA" id="ARBA00022527"/>
    </source>
</evidence>
<dbReference type="STRING" id="229920.ADM99_07135"/>
<gene>
    <name evidence="3" type="ORF">ADM99_07135</name>
</gene>
<keyword evidence="4" id="KW-1185">Reference proteome</keyword>
<evidence type="ECO:0000313" key="4">
    <source>
        <dbReference type="Proteomes" id="UP000050430"/>
    </source>
</evidence>
<sequence>MEPVHFQKTFSACFDCLSDVSVLIHQAGKAANLDDRSIYQVETAVDEACSNIIEHAYGGENQGKIEIDCISKPGELTVRLQDTGKPFDPDMVEAPEFELSLEDRPDHGLGLFFMRRWMDSVRFEFAGNTGNILTMVKKAGRIS</sequence>
<dbReference type="PANTHER" id="PTHR35526">
    <property type="entry name" value="ANTI-SIGMA-F FACTOR RSBW-RELATED"/>
    <property type="match status" value="1"/>
</dbReference>
<dbReference type="InterPro" id="IPR036890">
    <property type="entry name" value="HATPase_C_sf"/>
</dbReference>
<reference evidence="3 4" key="1">
    <citation type="submission" date="2015-07" db="EMBL/GenBank/DDBJ databases">
        <title>Genome sequence of Leptolinea tardivitalis DSM 16556.</title>
        <authorList>
            <person name="Hemp J."/>
            <person name="Ward L.M."/>
            <person name="Pace L.A."/>
            <person name="Fischer W.W."/>
        </authorList>
    </citation>
    <scope>NUCLEOTIDE SEQUENCE [LARGE SCALE GENOMIC DNA]</scope>
    <source>
        <strain evidence="3 4">YMTK-2</strain>
    </source>
</reference>
<name>A0A0P6WUL5_9CHLR</name>
<organism evidence="3 4">
    <name type="scientific">Leptolinea tardivitalis</name>
    <dbReference type="NCBI Taxonomy" id="229920"/>
    <lineage>
        <taxon>Bacteria</taxon>
        <taxon>Bacillati</taxon>
        <taxon>Chloroflexota</taxon>
        <taxon>Anaerolineae</taxon>
        <taxon>Anaerolineales</taxon>
        <taxon>Anaerolineaceae</taxon>
        <taxon>Leptolinea</taxon>
    </lineage>
</organism>
<feature type="domain" description="Histidine kinase/HSP90-like ATPase" evidence="2">
    <location>
        <begin position="23"/>
        <end position="137"/>
    </location>
</feature>
<evidence type="ECO:0000259" key="2">
    <source>
        <dbReference type="Pfam" id="PF13581"/>
    </source>
</evidence>
<keyword evidence="1" id="KW-0418">Kinase</keyword>
<keyword evidence="1" id="KW-0723">Serine/threonine-protein kinase</keyword>
<dbReference type="AlphaFoldDB" id="A0A0P6WUL5"/>
<dbReference type="Proteomes" id="UP000050430">
    <property type="component" value="Unassembled WGS sequence"/>
</dbReference>
<dbReference type="EMBL" id="LGCK01000007">
    <property type="protein sequence ID" value="KPL72828.1"/>
    <property type="molecule type" value="Genomic_DNA"/>
</dbReference>